<name>A0A5B7CZ09_PORTR</name>
<organism evidence="3 4">
    <name type="scientific">Portunus trituberculatus</name>
    <name type="common">Swimming crab</name>
    <name type="synonym">Neptunus trituberculatus</name>
    <dbReference type="NCBI Taxonomy" id="210409"/>
    <lineage>
        <taxon>Eukaryota</taxon>
        <taxon>Metazoa</taxon>
        <taxon>Ecdysozoa</taxon>
        <taxon>Arthropoda</taxon>
        <taxon>Crustacea</taxon>
        <taxon>Multicrustacea</taxon>
        <taxon>Malacostraca</taxon>
        <taxon>Eumalacostraca</taxon>
        <taxon>Eucarida</taxon>
        <taxon>Decapoda</taxon>
        <taxon>Pleocyemata</taxon>
        <taxon>Brachyura</taxon>
        <taxon>Eubrachyura</taxon>
        <taxon>Portunoidea</taxon>
        <taxon>Portunidae</taxon>
        <taxon>Portuninae</taxon>
        <taxon>Portunus</taxon>
    </lineage>
</organism>
<evidence type="ECO:0000256" key="1">
    <source>
        <dbReference type="SAM" id="MobiDB-lite"/>
    </source>
</evidence>
<sequence>MKGEQRQGGKSARNLGLARGVLGRTEGSSRDVVPIRGEFTTPETTVVPQEKQRDMAGRGGVLGRVCGEESSFGGGGECGIVYAALSGEMCFRRSSLITIRYVMFCIGMSFSACFIMIASDYTS</sequence>
<keyword evidence="2" id="KW-0812">Transmembrane</keyword>
<dbReference type="Proteomes" id="UP000324222">
    <property type="component" value="Unassembled WGS sequence"/>
</dbReference>
<reference evidence="3 4" key="1">
    <citation type="submission" date="2019-05" db="EMBL/GenBank/DDBJ databases">
        <title>Another draft genome of Portunus trituberculatus and its Hox gene families provides insights of decapod evolution.</title>
        <authorList>
            <person name="Jeong J.-H."/>
            <person name="Song I."/>
            <person name="Kim S."/>
            <person name="Choi T."/>
            <person name="Kim D."/>
            <person name="Ryu S."/>
            <person name="Kim W."/>
        </authorList>
    </citation>
    <scope>NUCLEOTIDE SEQUENCE [LARGE SCALE GENOMIC DNA]</scope>
    <source>
        <tissue evidence="3">Muscle</tissue>
    </source>
</reference>
<dbReference type="AlphaFoldDB" id="A0A5B7CZ09"/>
<keyword evidence="2" id="KW-0472">Membrane</keyword>
<feature type="transmembrane region" description="Helical" evidence="2">
    <location>
        <begin position="101"/>
        <end position="119"/>
    </location>
</feature>
<accession>A0A5B7CZ09</accession>
<keyword evidence="4" id="KW-1185">Reference proteome</keyword>
<keyword evidence="2" id="KW-1133">Transmembrane helix</keyword>
<evidence type="ECO:0000313" key="4">
    <source>
        <dbReference type="Proteomes" id="UP000324222"/>
    </source>
</evidence>
<comment type="caution">
    <text evidence="3">The sequence shown here is derived from an EMBL/GenBank/DDBJ whole genome shotgun (WGS) entry which is preliminary data.</text>
</comment>
<evidence type="ECO:0000256" key="2">
    <source>
        <dbReference type="SAM" id="Phobius"/>
    </source>
</evidence>
<feature type="region of interest" description="Disordered" evidence="1">
    <location>
        <begin position="1"/>
        <end position="28"/>
    </location>
</feature>
<evidence type="ECO:0000313" key="3">
    <source>
        <dbReference type="EMBL" id="MPC14014.1"/>
    </source>
</evidence>
<protein>
    <submittedName>
        <fullName evidence="3">Uncharacterized protein</fullName>
    </submittedName>
</protein>
<proteinExistence type="predicted"/>
<gene>
    <name evidence="3" type="ORF">E2C01_006767</name>
</gene>
<dbReference type="EMBL" id="VSRR010000323">
    <property type="protein sequence ID" value="MPC14014.1"/>
    <property type="molecule type" value="Genomic_DNA"/>
</dbReference>